<organism evidence="3 4">
    <name type="scientific">Proteus mirabilis</name>
    <dbReference type="NCBI Taxonomy" id="584"/>
    <lineage>
        <taxon>Bacteria</taxon>
        <taxon>Pseudomonadati</taxon>
        <taxon>Pseudomonadota</taxon>
        <taxon>Gammaproteobacteria</taxon>
        <taxon>Enterobacterales</taxon>
        <taxon>Morganellaceae</taxon>
        <taxon>Proteus</taxon>
    </lineage>
</organism>
<proteinExistence type="predicted"/>
<dbReference type="PANTHER" id="PTHR47320">
    <property type="entry name" value="BIFUNCTIONAL URIDYLYLTRANSFERASE/URIDYLYL-REMOVING ENZYME"/>
    <property type="match status" value="1"/>
</dbReference>
<evidence type="ECO:0000256" key="1">
    <source>
        <dbReference type="ARBA" id="ARBA00022801"/>
    </source>
</evidence>
<dbReference type="PANTHER" id="PTHR47320:SF1">
    <property type="entry name" value="BIFUNCTIONAL URIDYLYLTRANSFERASE_URIDYLYL-REMOVING ENZYME"/>
    <property type="match status" value="1"/>
</dbReference>
<keyword evidence="1" id="KW-0378">Hydrolase</keyword>
<gene>
    <name evidence="3" type="primary">glnD_1</name>
    <name evidence="3" type="ORF">NCTC11938_02454</name>
</gene>
<dbReference type="InterPro" id="IPR043519">
    <property type="entry name" value="NT_sf"/>
</dbReference>
<dbReference type="InterPro" id="IPR005105">
    <property type="entry name" value="GlnD_Uridyltrans_N"/>
</dbReference>
<dbReference type="InterPro" id="IPR010043">
    <property type="entry name" value="UTase/UR"/>
</dbReference>
<sequence length="114" mass="12860">MITSNTFQTAPPSPSLLTENTLDSTLLKHSIEQFQSWLADAFHHDADVALLLQARSHFIDQLLTQLWRYTELADHPDLCIIAVGGYGRQELHPLSDIDLLFLSQQPLPPQLAEK</sequence>
<dbReference type="EMBL" id="UGTS01000005">
    <property type="protein sequence ID" value="SUC38194.1"/>
    <property type="molecule type" value="Genomic_DNA"/>
</dbReference>
<evidence type="ECO:0000313" key="3">
    <source>
        <dbReference type="EMBL" id="SUC38194.1"/>
    </source>
</evidence>
<name>A0A379GAZ7_PROMI</name>
<accession>A0A379GAZ7</accession>
<dbReference type="Gene3D" id="3.30.460.10">
    <property type="entry name" value="Beta Polymerase, domain 2"/>
    <property type="match status" value="1"/>
</dbReference>
<dbReference type="GO" id="GO:0008773">
    <property type="term" value="F:[protein-PII] uridylyltransferase activity"/>
    <property type="evidence" value="ECO:0007669"/>
    <property type="project" value="InterPro"/>
</dbReference>
<dbReference type="AlphaFoldDB" id="A0A379GAZ7"/>
<dbReference type="GO" id="GO:0016787">
    <property type="term" value="F:hydrolase activity"/>
    <property type="evidence" value="ECO:0007669"/>
    <property type="project" value="UniProtKB-KW"/>
</dbReference>
<protein>
    <submittedName>
        <fullName evidence="3">PII uridylyl-transferase</fullName>
    </submittedName>
</protein>
<evidence type="ECO:0000313" key="4">
    <source>
        <dbReference type="Proteomes" id="UP000254191"/>
    </source>
</evidence>
<dbReference type="SUPFAM" id="SSF81301">
    <property type="entry name" value="Nucleotidyltransferase"/>
    <property type="match status" value="1"/>
</dbReference>
<feature type="domain" description="Protein-PII uridylyltransferase N-terminal" evidence="2">
    <location>
        <begin position="33"/>
        <end position="104"/>
    </location>
</feature>
<keyword evidence="3" id="KW-0808">Transferase</keyword>
<dbReference type="Proteomes" id="UP000254191">
    <property type="component" value="Unassembled WGS sequence"/>
</dbReference>
<reference evidence="3 4" key="1">
    <citation type="submission" date="2018-06" db="EMBL/GenBank/DDBJ databases">
        <authorList>
            <consortium name="Pathogen Informatics"/>
            <person name="Doyle S."/>
        </authorList>
    </citation>
    <scope>NUCLEOTIDE SEQUENCE [LARGE SCALE GENOMIC DNA]</scope>
    <source>
        <strain evidence="3 4">NCTC11938</strain>
    </source>
</reference>
<evidence type="ECO:0000259" key="2">
    <source>
        <dbReference type="Pfam" id="PF03445"/>
    </source>
</evidence>
<dbReference type="Pfam" id="PF03445">
    <property type="entry name" value="DUF294"/>
    <property type="match status" value="1"/>
</dbReference>